<proteinExistence type="predicted"/>
<feature type="signal peptide" evidence="2">
    <location>
        <begin position="1"/>
        <end position="26"/>
    </location>
</feature>
<feature type="chain" id="PRO_5038403751" evidence="2">
    <location>
        <begin position="27"/>
        <end position="855"/>
    </location>
</feature>
<dbReference type="InterPro" id="IPR001119">
    <property type="entry name" value="SLH_dom"/>
</dbReference>
<sequence>MKFLKKTVAVFLILATGLFAVNTAWAEDAYTVTELTARDAAINEADALLAALLGHPARGTTRAEFVADVAELMQLGEAVSETPVFSDVPATSEYAGYINAAAAAGVVAAGTQFRPDDPITIDEAITIIVNMIGYADYAAYAGGYPNGYRAAAEYAQILTQVQTVSGEITAEDAKILLLNALNSRVLELSGSFDQIVSDETFLMQNYDITRMQGILNETPVNSLYTSEVNYDSVLIHVGDTELKMTDNNYADLLGYNVTAYYDGDGMAVSLTAARNNRVAVAEDWDKAEMSGLNIVLHGEEKRETIRLDEAYVVLYNGGYTTESLEALLEQASGQVEFIDNDRNGRYDVVKVQIAQYIVVEDTSRANELINDKNAAENSIDLSDPDINYTIYDGEEVIRFLDIQEDDVYEVYKSVDGKIITAYKLSERISGVISSTSADGVYIDDVLYETTSYYDTYYADKVVMGTSGTFVLSQSGKLVSFELDATEMKYAYVYRIVRSEEDYTNIIVRMFTEDGENLTLNLADRVRMDGSSYKKEAAYSYMLAFAESELIRYRTDADGLLKYVDTAEEQDGIVTAEKPEDNSLTKCIFAQDTFQYKPDMAAMYPYFNISSTKVFVIPPSAATAEDYIVTGNSFFIDGTYGGMTVYDVGLSGTAGAVVVRSDDVVPEIAGRAPSFVIESLTQEYNEEEEEVMYIVYGWQDSKFTSYYIDDSVAVTKASGETLGFGDVIRFTAENGIIKKMECDLDANENVFAKNNTSTAIFNGGVVGVGYQFGRAYSVEGQWVYMTDSPTGWYDMTRLRNFIVNTNNIAIVNLTDKTIKTGTLGDIKTFSNNGSGGDVLLLRQRDLGALSLIVYTR</sequence>
<name>A0A9D1LW30_9FIRM</name>
<dbReference type="Proteomes" id="UP000824111">
    <property type="component" value="Unassembled WGS sequence"/>
</dbReference>
<evidence type="ECO:0000259" key="3">
    <source>
        <dbReference type="PROSITE" id="PS51272"/>
    </source>
</evidence>
<dbReference type="EMBL" id="DVND01000184">
    <property type="protein sequence ID" value="HIU49153.1"/>
    <property type="molecule type" value="Genomic_DNA"/>
</dbReference>
<keyword evidence="1" id="KW-0677">Repeat</keyword>
<keyword evidence="2" id="KW-0732">Signal</keyword>
<feature type="domain" description="SLH" evidence="3">
    <location>
        <begin position="81"/>
        <end position="142"/>
    </location>
</feature>
<reference evidence="4" key="2">
    <citation type="journal article" date="2021" name="PeerJ">
        <title>Extensive microbial diversity within the chicken gut microbiome revealed by metagenomics and culture.</title>
        <authorList>
            <person name="Gilroy R."/>
            <person name="Ravi A."/>
            <person name="Getino M."/>
            <person name="Pursley I."/>
            <person name="Horton D.L."/>
            <person name="Alikhan N.F."/>
            <person name="Baker D."/>
            <person name="Gharbi K."/>
            <person name="Hall N."/>
            <person name="Watson M."/>
            <person name="Adriaenssens E.M."/>
            <person name="Foster-Nyarko E."/>
            <person name="Jarju S."/>
            <person name="Secka A."/>
            <person name="Antonio M."/>
            <person name="Oren A."/>
            <person name="Chaudhuri R.R."/>
            <person name="La Ragione R."/>
            <person name="Hildebrand F."/>
            <person name="Pallen M.J."/>
        </authorList>
    </citation>
    <scope>NUCLEOTIDE SEQUENCE</scope>
    <source>
        <strain evidence="4">ChiSjej4B22-9803</strain>
    </source>
</reference>
<dbReference type="Pfam" id="PF00395">
    <property type="entry name" value="SLH"/>
    <property type="match status" value="1"/>
</dbReference>
<organism evidence="4 5">
    <name type="scientific">Candidatus Avimonoglobus intestinipullorum</name>
    <dbReference type="NCBI Taxonomy" id="2840699"/>
    <lineage>
        <taxon>Bacteria</taxon>
        <taxon>Bacillati</taxon>
        <taxon>Bacillota</taxon>
        <taxon>Clostridia</taxon>
        <taxon>Eubacteriales</taxon>
        <taxon>Candidatus Avimonoglobus</taxon>
    </lineage>
</organism>
<gene>
    <name evidence="4" type="ORF">IAB04_07285</name>
</gene>
<protein>
    <submittedName>
        <fullName evidence="4">S-layer homology domain-containing protein</fullName>
    </submittedName>
</protein>
<comment type="caution">
    <text evidence="4">The sequence shown here is derived from an EMBL/GenBank/DDBJ whole genome shotgun (WGS) entry which is preliminary data.</text>
</comment>
<reference evidence="4" key="1">
    <citation type="submission" date="2020-10" db="EMBL/GenBank/DDBJ databases">
        <authorList>
            <person name="Gilroy R."/>
        </authorList>
    </citation>
    <scope>NUCLEOTIDE SEQUENCE</scope>
    <source>
        <strain evidence="4">ChiSjej4B22-9803</strain>
    </source>
</reference>
<evidence type="ECO:0000313" key="4">
    <source>
        <dbReference type="EMBL" id="HIU49153.1"/>
    </source>
</evidence>
<dbReference type="PROSITE" id="PS51272">
    <property type="entry name" value="SLH"/>
    <property type="match status" value="1"/>
</dbReference>
<evidence type="ECO:0000256" key="2">
    <source>
        <dbReference type="SAM" id="SignalP"/>
    </source>
</evidence>
<evidence type="ECO:0000256" key="1">
    <source>
        <dbReference type="ARBA" id="ARBA00022737"/>
    </source>
</evidence>
<evidence type="ECO:0000313" key="5">
    <source>
        <dbReference type="Proteomes" id="UP000824111"/>
    </source>
</evidence>
<dbReference type="AlphaFoldDB" id="A0A9D1LW30"/>
<accession>A0A9D1LW30</accession>